<reference evidence="8 9" key="1">
    <citation type="submission" date="2019-03" db="EMBL/GenBank/DDBJ databases">
        <authorList>
            <consortium name="Pathogen Informatics"/>
        </authorList>
    </citation>
    <scope>NUCLEOTIDE SEQUENCE [LARGE SCALE GENOMIC DNA]</scope>
    <source>
        <strain evidence="8 9">NCTC12282</strain>
    </source>
</reference>
<evidence type="ECO:0000256" key="1">
    <source>
        <dbReference type="ARBA" id="ARBA00001974"/>
    </source>
</evidence>
<evidence type="ECO:0000259" key="7">
    <source>
        <dbReference type="Pfam" id="PF01266"/>
    </source>
</evidence>
<keyword evidence="5 6" id="KW-0560">Oxidoreductase</keyword>
<dbReference type="FunFam" id="3.50.50.60:FF:000102">
    <property type="entry name" value="Glycerol-3-phosphate dehydrogenase"/>
    <property type="match status" value="1"/>
</dbReference>
<evidence type="ECO:0000256" key="3">
    <source>
        <dbReference type="ARBA" id="ARBA00022630"/>
    </source>
</evidence>
<sequence length="148" mass="16218">MMNTLPSTETDVIIIGGGATGAGVARDCARRGLRTVLLERFDIATGATGRNHGLLHSGARYAVTDAESARECIEENKILKRIARHCVEPTDGLFLTLPEDDISFQAKFIQACQEAGIDAQALDPREALRLEPSANRRCWGCQSTRRHR</sequence>
<evidence type="ECO:0000256" key="2">
    <source>
        <dbReference type="ARBA" id="ARBA00007330"/>
    </source>
</evidence>
<dbReference type="InterPro" id="IPR036188">
    <property type="entry name" value="FAD/NAD-bd_sf"/>
</dbReference>
<name>A0A484ZBP3_9GAMM</name>
<dbReference type="EMBL" id="CAADJA010000002">
    <property type="protein sequence ID" value="VFS45728.1"/>
    <property type="molecule type" value="Genomic_DNA"/>
</dbReference>
<evidence type="ECO:0000313" key="9">
    <source>
        <dbReference type="Proteomes" id="UP000373449"/>
    </source>
</evidence>
<accession>A0A484ZBP3</accession>
<dbReference type="Gene3D" id="3.50.50.60">
    <property type="entry name" value="FAD/NAD(P)-binding domain"/>
    <property type="match status" value="1"/>
</dbReference>
<evidence type="ECO:0000256" key="4">
    <source>
        <dbReference type="ARBA" id="ARBA00022827"/>
    </source>
</evidence>
<feature type="domain" description="FAD dependent oxidoreductase" evidence="7">
    <location>
        <begin position="11"/>
        <end position="133"/>
    </location>
</feature>
<dbReference type="PROSITE" id="PS00977">
    <property type="entry name" value="FAD_G3PDH_1"/>
    <property type="match status" value="1"/>
</dbReference>
<dbReference type="GO" id="GO:0004368">
    <property type="term" value="F:glycerol-3-phosphate dehydrogenase (quinone) activity"/>
    <property type="evidence" value="ECO:0007669"/>
    <property type="project" value="UniProtKB-EC"/>
</dbReference>
<dbReference type="InterPro" id="IPR006076">
    <property type="entry name" value="FAD-dep_OxRdtase"/>
</dbReference>
<comment type="cofactor">
    <cofactor evidence="1 6">
        <name>FAD</name>
        <dbReference type="ChEBI" id="CHEBI:57692"/>
    </cofactor>
</comment>
<organism evidence="8 9">
    <name type="scientific">Budvicia aquatica</name>
    <dbReference type="NCBI Taxonomy" id="82979"/>
    <lineage>
        <taxon>Bacteria</taxon>
        <taxon>Pseudomonadati</taxon>
        <taxon>Pseudomonadota</taxon>
        <taxon>Gammaproteobacteria</taxon>
        <taxon>Enterobacterales</taxon>
        <taxon>Budviciaceae</taxon>
        <taxon>Budvicia</taxon>
    </lineage>
</organism>
<dbReference type="GO" id="GO:0009331">
    <property type="term" value="C:glycerol-3-phosphate dehydrogenase (FAD) complex"/>
    <property type="evidence" value="ECO:0007669"/>
    <property type="project" value="UniProtKB-UniRule"/>
</dbReference>
<comment type="catalytic activity">
    <reaction evidence="6">
        <text>a quinone + sn-glycerol 3-phosphate = dihydroxyacetone phosphate + a quinol</text>
        <dbReference type="Rhea" id="RHEA:18977"/>
        <dbReference type="ChEBI" id="CHEBI:24646"/>
        <dbReference type="ChEBI" id="CHEBI:57597"/>
        <dbReference type="ChEBI" id="CHEBI:57642"/>
        <dbReference type="ChEBI" id="CHEBI:132124"/>
        <dbReference type="EC" id="1.1.5.3"/>
    </reaction>
</comment>
<dbReference type="Pfam" id="PF01266">
    <property type="entry name" value="DAO"/>
    <property type="match status" value="1"/>
</dbReference>
<dbReference type="PRINTS" id="PR01001">
    <property type="entry name" value="FADG3PDH"/>
</dbReference>
<keyword evidence="4" id="KW-0274">FAD</keyword>
<gene>
    <name evidence="8" type="primary">glpA_6</name>
    <name evidence="8" type="ORF">NCTC12282_00611</name>
</gene>
<dbReference type="InterPro" id="IPR000447">
    <property type="entry name" value="G3P_DH_FAD-dep"/>
</dbReference>
<dbReference type="PANTHER" id="PTHR11985:SF35">
    <property type="entry name" value="ANAEROBIC GLYCEROL-3-PHOSPHATE DEHYDROGENASE SUBUNIT A"/>
    <property type="match status" value="1"/>
</dbReference>
<dbReference type="GO" id="GO:0046168">
    <property type="term" value="P:glycerol-3-phosphate catabolic process"/>
    <property type="evidence" value="ECO:0007669"/>
    <property type="project" value="TreeGrafter"/>
</dbReference>
<dbReference type="AlphaFoldDB" id="A0A484ZBP3"/>
<dbReference type="EC" id="1.1.5.3" evidence="6"/>
<protein>
    <recommendedName>
        <fullName evidence="6">Glycerol-3-phosphate dehydrogenase</fullName>
        <ecNumber evidence="6">1.1.5.3</ecNumber>
    </recommendedName>
</protein>
<evidence type="ECO:0000313" key="8">
    <source>
        <dbReference type="EMBL" id="VFS45728.1"/>
    </source>
</evidence>
<proteinExistence type="inferred from homology"/>
<dbReference type="SUPFAM" id="SSF51905">
    <property type="entry name" value="FAD/NAD(P)-binding domain"/>
    <property type="match status" value="1"/>
</dbReference>
<evidence type="ECO:0000256" key="5">
    <source>
        <dbReference type="ARBA" id="ARBA00023002"/>
    </source>
</evidence>
<dbReference type="PANTHER" id="PTHR11985">
    <property type="entry name" value="GLYCEROL-3-PHOSPHATE DEHYDROGENASE"/>
    <property type="match status" value="1"/>
</dbReference>
<dbReference type="Proteomes" id="UP000373449">
    <property type="component" value="Unassembled WGS sequence"/>
</dbReference>
<comment type="similarity">
    <text evidence="2 6">Belongs to the FAD-dependent glycerol-3-phosphate dehydrogenase family.</text>
</comment>
<evidence type="ECO:0000256" key="6">
    <source>
        <dbReference type="RuleBase" id="RU361217"/>
    </source>
</evidence>
<keyword evidence="3 6" id="KW-0285">Flavoprotein</keyword>